<keyword evidence="2" id="KW-1185">Reference proteome</keyword>
<gene>
    <name evidence="1" type="ORF">GJ744_010465</name>
</gene>
<proteinExistence type="predicted"/>
<dbReference type="Proteomes" id="UP000606974">
    <property type="component" value="Unassembled WGS sequence"/>
</dbReference>
<protein>
    <submittedName>
        <fullName evidence="1">Uncharacterized protein</fullName>
    </submittedName>
</protein>
<evidence type="ECO:0000313" key="1">
    <source>
        <dbReference type="EMBL" id="KAF7507406.1"/>
    </source>
</evidence>
<dbReference type="EMBL" id="JAACFV010000069">
    <property type="protein sequence ID" value="KAF7507406.1"/>
    <property type="molecule type" value="Genomic_DNA"/>
</dbReference>
<reference evidence="1" key="1">
    <citation type="submission" date="2020-02" db="EMBL/GenBank/DDBJ databases">
        <authorList>
            <person name="Palmer J.M."/>
        </authorList>
    </citation>
    <scope>NUCLEOTIDE SEQUENCE</scope>
    <source>
        <strain evidence="1">EPUS1.4</strain>
        <tissue evidence="1">Thallus</tissue>
    </source>
</reference>
<organism evidence="1 2">
    <name type="scientific">Endocarpon pusillum</name>
    <dbReference type="NCBI Taxonomy" id="364733"/>
    <lineage>
        <taxon>Eukaryota</taxon>
        <taxon>Fungi</taxon>
        <taxon>Dikarya</taxon>
        <taxon>Ascomycota</taxon>
        <taxon>Pezizomycotina</taxon>
        <taxon>Eurotiomycetes</taxon>
        <taxon>Chaetothyriomycetidae</taxon>
        <taxon>Verrucariales</taxon>
        <taxon>Verrucariaceae</taxon>
        <taxon>Endocarpon</taxon>
    </lineage>
</organism>
<accession>A0A8H7AHV5</accession>
<sequence length="70" mass="7588">MVQTTDLELEAVITCVDPAERTATTPLMGKIWPTLDSESNDRSFSVIAGLRVLLEEECGHDFLPLALGGL</sequence>
<evidence type="ECO:0000313" key="2">
    <source>
        <dbReference type="Proteomes" id="UP000606974"/>
    </source>
</evidence>
<name>A0A8H7AHV5_9EURO</name>
<comment type="caution">
    <text evidence="1">The sequence shown here is derived from an EMBL/GenBank/DDBJ whole genome shotgun (WGS) entry which is preliminary data.</text>
</comment>
<dbReference type="AlphaFoldDB" id="A0A8H7AHV5"/>